<keyword evidence="8" id="KW-0804">Transcription</keyword>
<keyword evidence="15" id="KW-1185">Reference proteome</keyword>
<dbReference type="AlphaFoldDB" id="A0A8K9US92"/>
<evidence type="ECO:0000256" key="6">
    <source>
        <dbReference type="ARBA" id="ARBA00022853"/>
    </source>
</evidence>
<proteinExistence type="inferred from homology"/>
<dbReference type="GO" id="GO:0005634">
    <property type="term" value="C:nucleus"/>
    <property type="evidence" value="ECO:0007669"/>
    <property type="project" value="UniProtKB-SubCell"/>
</dbReference>
<keyword evidence="11" id="KW-0175">Coiled coil</keyword>
<evidence type="ECO:0000259" key="13">
    <source>
        <dbReference type="Pfam" id="PF12203"/>
    </source>
</evidence>
<dbReference type="EC" id="3.5.1.98" evidence="3"/>
<feature type="compositionally biased region" description="Polar residues" evidence="12">
    <location>
        <begin position="439"/>
        <end position="448"/>
    </location>
</feature>
<reference evidence="14" key="1">
    <citation type="submission" date="2020-07" db="EMBL/GenBank/DDBJ databases">
        <title>A long reads based de novo assembly of the rainbow trout Arlee double haploid line genome.</title>
        <authorList>
            <person name="Gao G."/>
            <person name="Palti Y."/>
        </authorList>
    </citation>
    <scope>NUCLEOTIDE SEQUENCE [LARGE SCALE GENOMIC DNA]</scope>
</reference>
<evidence type="ECO:0000256" key="9">
    <source>
        <dbReference type="ARBA" id="ARBA00023242"/>
    </source>
</evidence>
<feature type="coiled-coil region" evidence="11">
    <location>
        <begin position="92"/>
        <end position="155"/>
    </location>
</feature>
<dbReference type="Gene3D" id="6.10.250.1550">
    <property type="match status" value="1"/>
</dbReference>
<feature type="domain" description="Histone deacetylase glutamine rich N-terminal" evidence="13">
    <location>
        <begin position="65"/>
        <end position="158"/>
    </location>
</feature>
<evidence type="ECO:0000256" key="10">
    <source>
        <dbReference type="ARBA" id="ARBA00048287"/>
    </source>
</evidence>
<evidence type="ECO:0000313" key="15">
    <source>
        <dbReference type="Proteomes" id="UP000694395"/>
    </source>
</evidence>
<evidence type="ECO:0000256" key="12">
    <source>
        <dbReference type="SAM" id="MobiDB-lite"/>
    </source>
</evidence>
<dbReference type="Ensembl" id="ENSOMYT00000135339.1">
    <property type="protein sequence ID" value="ENSOMYP00000113982.1"/>
    <property type="gene ID" value="ENSOMYG00000077335.1"/>
</dbReference>
<organism evidence="14 15">
    <name type="scientific">Oncorhynchus mykiss</name>
    <name type="common">Rainbow trout</name>
    <name type="synonym">Salmo gairdneri</name>
    <dbReference type="NCBI Taxonomy" id="8022"/>
    <lineage>
        <taxon>Eukaryota</taxon>
        <taxon>Metazoa</taxon>
        <taxon>Chordata</taxon>
        <taxon>Craniata</taxon>
        <taxon>Vertebrata</taxon>
        <taxon>Euteleostomi</taxon>
        <taxon>Actinopterygii</taxon>
        <taxon>Neopterygii</taxon>
        <taxon>Teleostei</taxon>
        <taxon>Protacanthopterygii</taxon>
        <taxon>Salmoniformes</taxon>
        <taxon>Salmonidae</taxon>
        <taxon>Salmoninae</taxon>
        <taxon>Oncorhynchus</taxon>
    </lineage>
</organism>
<feature type="region of interest" description="Disordered" evidence="12">
    <location>
        <begin position="526"/>
        <end position="586"/>
    </location>
</feature>
<evidence type="ECO:0000256" key="5">
    <source>
        <dbReference type="ARBA" id="ARBA00022801"/>
    </source>
</evidence>
<comment type="catalytic activity">
    <reaction evidence="10">
        <text>N(6)-acetyl-L-lysyl-[histone] + H2O = L-lysyl-[histone] + acetate</text>
        <dbReference type="Rhea" id="RHEA:58196"/>
        <dbReference type="Rhea" id="RHEA-COMP:9845"/>
        <dbReference type="Rhea" id="RHEA-COMP:11338"/>
        <dbReference type="ChEBI" id="CHEBI:15377"/>
        <dbReference type="ChEBI" id="CHEBI:29969"/>
        <dbReference type="ChEBI" id="CHEBI:30089"/>
        <dbReference type="ChEBI" id="CHEBI:61930"/>
        <dbReference type="EC" id="3.5.1.98"/>
    </reaction>
</comment>
<dbReference type="RefSeq" id="XP_036792998.1">
    <property type="nucleotide sequence ID" value="XM_036937103.1"/>
</dbReference>
<keyword evidence="5" id="KW-0378">Hydrolase</keyword>
<dbReference type="InterPro" id="IPR024643">
    <property type="entry name" value="Hist_deacetylase_Gln_rich_N"/>
</dbReference>
<evidence type="ECO:0000256" key="3">
    <source>
        <dbReference type="ARBA" id="ARBA00012111"/>
    </source>
</evidence>
<evidence type="ECO:0000256" key="4">
    <source>
        <dbReference type="ARBA" id="ARBA00022491"/>
    </source>
</evidence>
<feature type="region of interest" description="Disordered" evidence="12">
    <location>
        <begin position="303"/>
        <end position="348"/>
    </location>
</feature>
<evidence type="ECO:0000256" key="8">
    <source>
        <dbReference type="ARBA" id="ARBA00023163"/>
    </source>
</evidence>
<dbReference type="GO" id="GO:0141221">
    <property type="term" value="F:histone deacetylase activity, hydrolytic mechanism"/>
    <property type="evidence" value="ECO:0007669"/>
    <property type="project" value="UniProtKB-EC"/>
</dbReference>
<evidence type="ECO:0000256" key="7">
    <source>
        <dbReference type="ARBA" id="ARBA00023015"/>
    </source>
</evidence>
<feature type="compositionally biased region" description="Low complexity" evidence="12">
    <location>
        <begin position="307"/>
        <end position="322"/>
    </location>
</feature>
<feature type="region of interest" description="Disordered" evidence="12">
    <location>
        <begin position="241"/>
        <end position="290"/>
    </location>
</feature>
<evidence type="ECO:0000256" key="2">
    <source>
        <dbReference type="ARBA" id="ARBA00007738"/>
    </source>
</evidence>
<accession>A0A8K9US92</accession>
<evidence type="ECO:0000313" key="14">
    <source>
        <dbReference type="Ensembl" id="ENSOMYP00000113982.1"/>
    </source>
</evidence>
<dbReference type="KEGG" id="omy:110514591"/>
<keyword evidence="6" id="KW-0156">Chromatin regulator</keyword>
<feature type="region of interest" description="Disordered" evidence="12">
    <location>
        <begin position="439"/>
        <end position="481"/>
    </location>
</feature>
<keyword evidence="4" id="KW-0678">Repressor</keyword>
<comment type="subcellular location">
    <subcellularLocation>
        <location evidence="1">Nucleus</location>
    </subcellularLocation>
</comment>
<name>A0A8K9US92_ONCMY</name>
<feature type="compositionally biased region" description="Basic and acidic residues" evidence="12">
    <location>
        <begin position="271"/>
        <end position="286"/>
    </location>
</feature>
<evidence type="ECO:0000256" key="1">
    <source>
        <dbReference type="ARBA" id="ARBA00004123"/>
    </source>
</evidence>
<dbReference type="PANTHER" id="PTHR45364:SF11">
    <property type="entry name" value="HISTONE DEACETYLASE 9"/>
    <property type="match status" value="1"/>
</dbReference>
<dbReference type="GeneTree" id="ENSGT00940000166341"/>
<dbReference type="Pfam" id="PF12203">
    <property type="entry name" value="HDAC4_Gln"/>
    <property type="match status" value="1"/>
</dbReference>
<dbReference type="OrthoDB" id="5232919at2759"/>
<evidence type="ECO:0000256" key="11">
    <source>
        <dbReference type="SAM" id="Coils"/>
    </source>
</evidence>
<dbReference type="GeneID" id="110514591"/>
<feature type="compositionally biased region" description="Basic and acidic residues" evidence="12">
    <location>
        <begin position="546"/>
        <end position="562"/>
    </location>
</feature>
<dbReference type="PANTHER" id="PTHR45364">
    <property type="entry name" value="HISTONE DEACETYLASE 9-RELATED"/>
    <property type="match status" value="1"/>
</dbReference>
<reference evidence="14" key="3">
    <citation type="submission" date="2025-09" db="UniProtKB">
        <authorList>
            <consortium name="Ensembl"/>
        </authorList>
    </citation>
    <scope>IDENTIFICATION</scope>
</reference>
<dbReference type="Proteomes" id="UP000694395">
    <property type="component" value="Chromosome 2"/>
</dbReference>
<protein>
    <recommendedName>
        <fullName evidence="3">histone deacetylase</fullName>
        <ecNumber evidence="3">3.5.1.98</ecNumber>
    </recommendedName>
</protein>
<comment type="similarity">
    <text evidence="2">Belongs to the histone deacetylase family. HD type 2 subfamily.</text>
</comment>
<keyword evidence="9" id="KW-0539">Nucleus</keyword>
<feature type="compositionally biased region" description="Low complexity" evidence="12">
    <location>
        <begin position="575"/>
        <end position="586"/>
    </location>
</feature>
<reference evidence="14" key="2">
    <citation type="submission" date="2025-08" db="UniProtKB">
        <authorList>
            <consortium name="Ensembl"/>
        </authorList>
    </citation>
    <scope>IDENTIFICATION</scope>
</reference>
<keyword evidence="7" id="KW-0805">Transcription regulation</keyword>
<sequence>MLQTIYESESNFSTTTNKLVVHQRLLDQQKMHNVNSVDIKPEVLLDPVSPLDLRTDLRMLGPGSDPGMWERQLQQELLLIQKQQQVQKQLLISEFQKQHENLTRQHQAQLQEHLKLQQELQAMKQQQELVEKERRQQLQQQQSQQEKEQERHRREQHVLCLSLRGKERTRESLTGAVASNEVKQKLQEFLLSKSNKDLSTAGATHMVIHHPKLWYTSSHHTSLDQSSSPLGGMSPVCHYTLPSPQDGQDDFPLRKTASEPNLKVKSRLKQKVAERRSSPLLKRKDSNVMTPYKKRALEMMDSTATNSAPGSGPSSPIGASSALGAENGPSSLPTTTKTERWPSQPRLFRPEGSMSNLLSLYTSPSLPNITLGLSATSSQISAAIGLKEKTGEVRHGLPGQLLGPVPMPTVTSMETKVSPSHQALLQHLLQKEQIRRQKILSSSGQGSMPTHPHSPLAMKDRPSSNSRPKLPKHRPLNRTQSAPLPQSTLAQLVIQQQHQHFLEKQKQYQQQIHINKLLSKSIEQLRQPSSLVNPHLQESEEEEEDNTRRMADERMDMQEDRMPPGGVIQKHTLRSSSSSGSNSSLGELSSIVEAHHRLGVIKVKEEPIDSEDESLSSQSLEAEQRASLHQVKGQLVIRAMI</sequence>
<gene>
    <name evidence="14" type="primary">LOC110514591</name>
</gene>